<dbReference type="EC" id="2.1.1.37" evidence="1"/>
<evidence type="ECO:0000313" key="9">
    <source>
        <dbReference type="EMBL" id="VFB18423.1"/>
    </source>
</evidence>
<dbReference type="Gene3D" id="3.40.50.150">
    <property type="entry name" value="Vaccinia Virus protein VP39"/>
    <property type="match status" value="1"/>
</dbReference>
<protein>
    <recommendedName>
        <fullName evidence="1">DNA (cytosine-5-)-methyltransferase</fullName>
        <ecNumber evidence="1">2.1.1.37</ecNumber>
    </recommendedName>
</protein>
<dbReference type="InterPro" id="IPR001525">
    <property type="entry name" value="C5_MeTfrase"/>
</dbReference>
<keyword evidence="4 7" id="KW-0949">S-adenosyl-L-methionine</keyword>
<dbReference type="GO" id="GO:0003677">
    <property type="term" value="F:DNA binding"/>
    <property type="evidence" value="ECO:0007669"/>
    <property type="project" value="TreeGrafter"/>
</dbReference>
<keyword evidence="3 7" id="KW-0808">Transferase</keyword>
<dbReference type="InterPro" id="IPR029063">
    <property type="entry name" value="SAM-dependent_MTases_sf"/>
</dbReference>
<dbReference type="PRINTS" id="PR00105">
    <property type="entry name" value="C5METTRFRASE"/>
</dbReference>
<accession>A0A449IG67</accession>
<dbReference type="REBASE" id="416081">
    <property type="entry name" value="M.Pfr3891ORF971P"/>
</dbReference>
<dbReference type="NCBIfam" id="TIGR00675">
    <property type="entry name" value="dcm"/>
    <property type="match status" value="1"/>
</dbReference>
<evidence type="ECO:0000256" key="5">
    <source>
        <dbReference type="ARBA" id="ARBA00022747"/>
    </source>
</evidence>
<dbReference type="GO" id="GO:0032259">
    <property type="term" value="P:methylation"/>
    <property type="evidence" value="ECO:0007669"/>
    <property type="project" value="UniProtKB-KW"/>
</dbReference>
<dbReference type="Proteomes" id="UP000330809">
    <property type="component" value="Unassembled WGS sequence"/>
</dbReference>
<gene>
    <name evidence="9" type="primary">bspRIM</name>
    <name evidence="9" type="ORF">NCTC10754_00971</name>
</gene>
<dbReference type="InterPro" id="IPR050390">
    <property type="entry name" value="C5-Methyltransferase"/>
</dbReference>
<dbReference type="GO" id="GO:0009307">
    <property type="term" value="P:DNA restriction-modification system"/>
    <property type="evidence" value="ECO:0007669"/>
    <property type="project" value="UniProtKB-KW"/>
</dbReference>
<organism evidence="9 10">
    <name type="scientific">Pseudomonas fragi</name>
    <dbReference type="NCBI Taxonomy" id="296"/>
    <lineage>
        <taxon>Bacteria</taxon>
        <taxon>Pseudomonadati</taxon>
        <taxon>Pseudomonadota</taxon>
        <taxon>Gammaproteobacteria</taxon>
        <taxon>Pseudomonadales</taxon>
        <taxon>Pseudomonadaceae</taxon>
        <taxon>Pseudomonas</taxon>
    </lineage>
</organism>
<dbReference type="PANTHER" id="PTHR10629:SF52">
    <property type="entry name" value="DNA (CYTOSINE-5)-METHYLTRANSFERASE 1"/>
    <property type="match status" value="1"/>
</dbReference>
<feature type="active site" evidence="7">
    <location>
        <position position="165"/>
    </location>
</feature>
<evidence type="ECO:0000313" key="10">
    <source>
        <dbReference type="Proteomes" id="UP000330809"/>
    </source>
</evidence>
<comment type="similarity">
    <text evidence="7 8">Belongs to the class I-like SAM-binding methyltransferase superfamily. C5-methyltransferase family.</text>
</comment>
<dbReference type="AlphaFoldDB" id="A0A449IG67"/>
<comment type="catalytic activity">
    <reaction evidence="6">
        <text>a 2'-deoxycytidine in DNA + S-adenosyl-L-methionine = a 5-methyl-2'-deoxycytidine in DNA + S-adenosyl-L-homocysteine + H(+)</text>
        <dbReference type="Rhea" id="RHEA:13681"/>
        <dbReference type="Rhea" id="RHEA-COMP:11369"/>
        <dbReference type="Rhea" id="RHEA-COMP:11370"/>
        <dbReference type="ChEBI" id="CHEBI:15378"/>
        <dbReference type="ChEBI" id="CHEBI:57856"/>
        <dbReference type="ChEBI" id="CHEBI:59789"/>
        <dbReference type="ChEBI" id="CHEBI:85452"/>
        <dbReference type="ChEBI" id="CHEBI:85454"/>
        <dbReference type="EC" id="2.1.1.37"/>
    </reaction>
</comment>
<keyword evidence="2 7" id="KW-0489">Methyltransferase</keyword>
<name>A0A449IG67_PSEFR</name>
<dbReference type="Gene3D" id="3.90.120.10">
    <property type="entry name" value="DNA Methylase, subunit A, domain 2"/>
    <property type="match status" value="1"/>
</dbReference>
<reference evidence="9 10" key="1">
    <citation type="submission" date="2019-02" db="EMBL/GenBank/DDBJ databases">
        <authorList>
            <consortium name="Pathogen Informatics"/>
        </authorList>
    </citation>
    <scope>NUCLEOTIDE SEQUENCE [LARGE SCALE GENOMIC DNA]</scope>
    <source>
        <strain evidence="9 10">3012STDY7103891</strain>
    </source>
</reference>
<dbReference type="PROSITE" id="PS51679">
    <property type="entry name" value="SAM_MT_C5"/>
    <property type="match status" value="1"/>
</dbReference>
<keyword evidence="5" id="KW-0680">Restriction system</keyword>
<proteinExistence type="inferred from homology"/>
<dbReference type="GO" id="GO:0003886">
    <property type="term" value="F:DNA (cytosine-5-)-methyltransferase activity"/>
    <property type="evidence" value="ECO:0007669"/>
    <property type="project" value="UniProtKB-EC"/>
</dbReference>
<dbReference type="GO" id="GO:0044027">
    <property type="term" value="P:negative regulation of gene expression via chromosomal CpG island methylation"/>
    <property type="evidence" value="ECO:0007669"/>
    <property type="project" value="TreeGrafter"/>
</dbReference>
<evidence type="ECO:0000256" key="8">
    <source>
        <dbReference type="RuleBase" id="RU000416"/>
    </source>
</evidence>
<dbReference type="PANTHER" id="PTHR10629">
    <property type="entry name" value="CYTOSINE-SPECIFIC METHYLTRANSFERASE"/>
    <property type="match status" value="1"/>
</dbReference>
<evidence type="ECO:0000256" key="3">
    <source>
        <dbReference type="ARBA" id="ARBA00022679"/>
    </source>
</evidence>
<dbReference type="Pfam" id="PF00145">
    <property type="entry name" value="DNA_methylase"/>
    <property type="match status" value="2"/>
</dbReference>
<evidence type="ECO:0000256" key="7">
    <source>
        <dbReference type="PROSITE-ProRule" id="PRU01016"/>
    </source>
</evidence>
<dbReference type="SUPFAM" id="SSF53335">
    <property type="entry name" value="S-adenosyl-L-methionine-dependent methyltransferases"/>
    <property type="match status" value="1"/>
</dbReference>
<evidence type="ECO:0000256" key="2">
    <source>
        <dbReference type="ARBA" id="ARBA00022603"/>
    </source>
</evidence>
<evidence type="ECO:0000256" key="1">
    <source>
        <dbReference type="ARBA" id="ARBA00011975"/>
    </source>
</evidence>
<dbReference type="EMBL" id="CAACYJ010000018">
    <property type="protein sequence ID" value="VFB18423.1"/>
    <property type="molecule type" value="Genomic_DNA"/>
</dbReference>
<evidence type="ECO:0000256" key="6">
    <source>
        <dbReference type="ARBA" id="ARBA00047422"/>
    </source>
</evidence>
<sequence>MIRGSPDDVSVRKAIRPGCRTLRSDKTKDLYGMRVTKISYPIVDLFAGPGGLGEGFSALHNGNGPSSFHSIVSIEHNEFAHKTLTLRHFFRLFGKGKAPKEYYEYISGEITKEELIAAHPEQWKKAEGSALCISLGPENHDAVQKIINARLGSTKKWALIGGPPCQAYSLVGRSRMSGSPEFEDDKRHFLYREYLKIIVDHKPPVFVMENVKGLLSASVKGEPVIQKILRDLTHPKSAVGKGDNGLAYRLYSLSEKGEFSMGADPASFLVKAEEYGIPQARHRIFIVGIRDDIKVAPEILRKRESPSVRAIIGGLPRLRSGVTKDEDSAERWQQIVRSASTTAWYRMSTGSDYAVSEIMEKYVSATSRLPSQKFSKRYAMPETMTSWYGDDRLMTLTHHDARAHMRDDLYRYLFAASYAKTFGISPVLADFPTLLLPNHKNVKIGVSGKMFNDRFRVQLADKPSTTVTSHISKDGHYFIHYDPSQCRSLTVREAARLQTFPDNYFFEGPRTEQYHQVGNAVPAYLALKIAIIVRDVLERIKD</sequence>
<evidence type="ECO:0000256" key="4">
    <source>
        <dbReference type="ARBA" id="ARBA00022691"/>
    </source>
</evidence>